<dbReference type="OrthoDB" id="3562925at2759"/>
<dbReference type="Proteomes" id="UP000054321">
    <property type="component" value="Unassembled WGS sequence"/>
</dbReference>
<accession>A0A0C3E1B5</accession>
<evidence type="ECO:0000313" key="1">
    <source>
        <dbReference type="EMBL" id="KIN08083.1"/>
    </source>
</evidence>
<sequence>MSFARFLDDVGNTFLCRPMAKVHDFRFLHFFDDMGILLVCKPLRYVDENWPVDGVVWLVRDIIDR</sequence>
<reference evidence="1 2" key="1">
    <citation type="submission" date="2014-04" db="EMBL/GenBank/DDBJ databases">
        <authorList>
            <consortium name="DOE Joint Genome Institute"/>
            <person name="Kuo A."/>
            <person name="Martino E."/>
            <person name="Perotto S."/>
            <person name="Kohler A."/>
            <person name="Nagy L.G."/>
            <person name="Floudas D."/>
            <person name="Copeland A."/>
            <person name="Barry K.W."/>
            <person name="Cichocki N."/>
            <person name="Veneault-Fourrey C."/>
            <person name="LaButti K."/>
            <person name="Lindquist E.A."/>
            <person name="Lipzen A."/>
            <person name="Lundell T."/>
            <person name="Morin E."/>
            <person name="Murat C."/>
            <person name="Sun H."/>
            <person name="Tunlid A."/>
            <person name="Henrissat B."/>
            <person name="Grigoriev I.V."/>
            <person name="Hibbett D.S."/>
            <person name="Martin F."/>
            <person name="Nordberg H.P."/>
            <person name="Cantor M.N."/>
            <person name="Hua S.X."/>
        </authorList>
    </citation>
    <scope>NUCLEOTIDE SEQUENCE [LARGE SCALE GENOMIC DNA]</scope>
    <source>
        <strain evidence="1 2">Zn</strain>
    </source>
</reference>
<dbReference type="HOGENOM" id="CLU_2850289_0_0_1"/>
<dbReference type="EMBL" id="KN832870">
    <property type="protein sequence ID" value="KIN08083.1"/>
    <property type="molecule type" value="Genomic_DNA"/>
</dbReference>
<proteinExistence type="predicted"/>
<dbReference type="AlphaFoldDB" id="A0A0C3E1B5"/>
<dbReference type="InParanoid" id="A0A0C3E1B5"/>
<gene>
    <name evidence="1" type="ORF">OIDMADRAFT_47959</name>
</gene>
<reference evidence="2" key="2">
    <citation type="submission" date="2015-01" db="EMBL/GenBank/DDBJ databases">
        <title>Evolutionary Origins and Diversification of the Mycorrhizal Mutualists.</title>
        <authorList>
            <consortium name="DOE Joint Genome Institute"/>
            <consortium name="Mycorrhizal Genomics Consortium"/>
            <person name="Kohler A."/>
            <person name="Kuo A."/>
            <person name="Nagy L.G."/>
            <person name="Floudas D."/>
            <person name="Copeland A."/>
            <person name="Barry K.W."/>
            <person name="Cichocki N."/>
            <person name="Veneault-Fourrey C."/>
            <person name="LaButti K."/>
            <person name="Lindquist E.A."/>
            <person name="Lipzen A."/>
            <person name="Lundell T."/>
            <person name="Morin E."/>
            <person name="Murat C."/>
            <person name="Riley R."/>
            <person name="Ohm R."/>
            <person name="Sun H."/>
            <person name="Tunlid A."/>
            <person name="Henrissat B."/>
            <person name="Grigoriev I.V."/>
            <person name="Hibbett D.S."/>
            <person name="Martin F."/>
        </authorList>
    </citation>
    <scope>NUCLEOTIDE SEQUENCE [LARGE SCALE GENOMIC DNA]</scope>
    <source>
        <strain evidence="2">Zn</strain>
    </source>
</reference>
<protein>
    <submittedName>
        <fullName evidence="1">Uncharacterized protein</fullName>
    </submittedName>
</protein>
<keyword evidence="2" id="KW-1185">Reference proteome</keyword>
<organism evidence="1 2">
    <name type="scientific">Oidiodendron maius (strain Zn)</name>
    <dbReference type="NCBI Taxonomy" id="913774"/>
    <lineage>
        <taxon>Eukaryota</taxon>
        <taxon>Fungi</taxon>
        <taxon>Dikarya</taxon>
        <taxon>Ascomycota</taxon>
        <taxon>Pezizomycotina</taxon>
        <taxon>Leotiomycetes</taxon>
        <taxon>Leotiomycetes incertae sedis</taxon>
        <taxon>Myxotrichaceae</taxon>
        <taxon>Oidiodendron</taxon>
    </lineage>
</organism>
<name>A0A0C3E1B5_OIDMZ</name>
<evidence type="ECO:0000313" key="2">
    <source>
        <dbReference type="Proteomes" id="UP000054321"/>
    </source>
</evidence>